<comment type="caution">
    <text evidence="2">The sequence shown here is derived from an EMBL/GenBank/DDBJ whole genome shotgun (WGS) entry which is preliminary data.</text>
</comment>
<dbReference type="AlphaFoldDB" id="A0A398BS25"/>
<dbReference type="InterPro" id="IPR032609">
    <property type="entry name" value="DUF4893"/>
</dbReference>
<feature type="chain" id="PRO_5017202456" evidence="1">
    <location>
        <begin position="24"/>
        <end position="199"/>
    </location>
</feature>
<sequence>MTRSLRRFSALFVALLATLPLHAQTADEILTPAQTEALANAETDLRASLAPHASGQDAATATDILAVIGGERLPMPDRLSLAGAPCKVRSLQVTADIAIAYPFFSCAFRQEGPAGLVLQKDSGSQRRLGLLAPGEDGTSLIFIGGRYYGYEAPRGFSGFGSGDPAFDSLGLMYRGGTDRYYIIFAPTEGRSEVYEILTR</sequence>
<dbReference type="Proteomes" id="UP000266649">
    <property type="component" value="Unassembled WGS sequence"/>
</dbReference>
<protein>
    <submittedName>
        <fullName evidence="2">DUF4893 domain-containing protein</fullName>
    </submittedName>
</protein>
<organism evidence="2 3">
    <name type="scientific">Gemmobacter lutimaris</name>
    <dbReference type="NCBI Taxonomy" id="2306023"/>
    <lineage>
        <taxon>Bacteria</taxon>
        <taxon>Pseudomonadati</taxon>
        <taxon>Pseudomonadota</taxon>
        <taxon>Alphaproteobacteria</taxon>
        <taxon>Rhodobacterales</taxon>
        <taxon>Paracoccaceae</taxon>
        <taxon>Gemmobacter</taxon>
    </lineage>
</organism>
<gene>
    <name evidence="2" type="ORF">D2N39_06865</name>
</gene>
<proteinExistence type="predicted"/>
<dbReference type="EMBL" id="QXXQ01000003">
    <property type="protein sequence ID" value="RID92367.1"/>
    <property type="molecule type" value="Genomic_DNA"/>
</dbReference>
<feature type="signal peptide" evidence="1">
    <location>
        <begin position="1"/>
        <end position="23"/>
    </location>
</feature>
<evidence type="ECO:0000313" key="3">
    <source>
        <dbReference type="Proteomes" id="UP000266649"/>
    </source>
</evidence>
<keyword evidence="3" id="KW-1185">Reference proteome</keyword>
<accession>A0A398BS25</accession>
<evidence type="ECO:0000256" key="1">
    <source>
        <dbReference type="SAM" id="SignalP"/>
    </source>
</evidence>
<dbReference type="RefSeq" id="WP_119134048.1">
    <property type="nucleotide sequence ID" value="NZ_QXXQ01000003.1"/>
</dbReference>
<evidence type="ECO:0000313" key="2">
    <source>
        <dbReference type="EMBL" id="RID92367.1"/>
    </source>
</evidence>
<name>A0A398BS25_9RHOB</name>
<dbReference type="OrthoDB" id="9153930at2"/>
<dbReference type="Pfam" id="PF16233">
    <property type="entry name" value="DUF4893"/>
    <property type="match status" value="1"/>
</dbReference>
<reference evidence="2 3" key="1">
    <citation type="submission" date="2018-09" db="EMBL/GenBank/DDBJ databases">
        <title>Gemmobacter lutimaris sp. nov., a marine bacterium isolated from tidal flat.</title>
        <authorList>
            <person name="Lee D.W."/>
            <person name="Yoo Y."/>
            <person name="Kim J.-J."/>
            <person name="Kim B.S."/>
        </authorList>
    </citation>
    <scope>NUCLEOTIDE SEQUENCE [LARGE SCALE GENOMIC DNA]</scope>
    <source>
        <strain evidence="2 3">YJ-T1-11</strain>
    </source>
</reference>
<keyword evidence="1" id="KW-0732">Signal</keyword>